<accession>A0AAW1NN38</accession>
<dbReference type="EMBL" id="JALJOQ010000164">
    <property type="protein sequence ID" value="KAK9792458.1"/>
    <property type="molecule type" value="Genomic_DNA"/>
</dbReference>
<evidence type="ECO:0000313" key="2">
    <source>
        <dbReference type="Proteomes" id="UP001465755"/>
    </source>
</evidence>
<dbReference type="AlphaFoldDB" id="A0AAW1NN38"/>
<comment type="caution">
    <text evidence="1">The sequence shown here is derived from an EMBL/GenBank/DDBJ whole genome shotgun (WGS) entry which is preliminary data.</text>
</comment>
<proteinExistence type="predicted"/>
<keyword evidence="2" id="KW-1185">Reference proteome</keyword>
<gene>
    <name evidence="1" type="ORF">WJX73_003966</name>
</gene>
<protein>
    <submittedName>
        <fullName evidence="1">Uncharacterized protein</fullName>
    </submittedName>
</protein>
<evidence type="ECO:0000313" key="1">
    <source>
        <dbReference type="EMBL" id="KAK9792458.1"/>
    </source>
</evidence>
<sequence length="104" mass="11475">MGQQLSQLVPGWRPPTNLGSAFARWWGKYDPQIGMVRVALELDRLDLLGLLEHEEETLLNGFCQRFKSAVTDRKSLVKGATLMASASGVAGHWSHAASQQVRTV</sequence>
<reference evidence="1 2" key="1">
    <citation type="journal article" date="2024" name="Nat. Commun.">
        <title>Phylogenomics reveals the evolutionary origins of lichenization in chlorophyte algae.</title>
        <authorList>
            <person name="Puginier C."/>
            <person name="Libourel C."/>
            <person name="Otte J."/>
            <person name="Skaloud P."/>
            <person name="Haon M."/>
            <person name="Grisel S."/>
            <person name="Petersen M."/>
            <person name="Berrin J.G."/>
            <person name="Delaux P.M."/>
            <person name="Dal Grande F."/>
            <person name="Keller J."/>
        </authorList>
    </citation>
    <scope>NUCLEOTIDE SEQUENCE [LARGE SCALE GENOMIC DNA]</scope>
    <source>
        <strain evidence="1 2">SAG 2036</strain>
    </source>
</reference>
<organism evidence="1 2">
    <name type="scientific">Symbiochloris irregularis</name>
    <dbReference type="NCBI Taxonomy" id="706552"/>
    <lineage>
        <taxon>Eukaryota</taxon>
        <taxon>Viridiplantae</taxon>
        <taxon>Chlorophyta</taxon>
        <taxon>core chlorophytes</taxon>
        <taxon>Trebouxiophyceae</taxon>
        <taxon>Trebouxiales</taxon>
        <taxon>Trebouxiaceae</taxon>
        <taxon>Symbiochloris</taxon>
    </lineage>
</organism>
<dbReference type="Proteomes" id="UP001465755">
    <property type="component" value="Unassembled WGS sequence"/>
</dbReference>
<name>A0AAW1NN38_9CHLO</name>